<dbReference type="PANTHER" id="PTHR43618">
    <property type="entry name" value="7-ALPHA-HYDROXYSTEROID DEHYDROGENASE"/>
    <property type="match status" value="1"/>
</dbReference>
<evidence type="ECO:0000313" key="6">
    <source>
        <dbReference type="Proteomes" id="UP000582016"/>
    </source>
</evidence>
<comment type="similarity">
    <text evidence="1">Belongs to the short-chain dehydrogenases/reductases (SDR) family.</text>
</comment>
<gene>
    <name evidence="5" type="ORF">FPHYL_10725</name>
</gene>
<keyword evidence="3" id="KW-0560">Oxidoreductase</keyword>
<dbReference type="PRINTS" id="PR00081">
    <property type="entry name" value="GDHRDH"/>
</dbReference>
<organism evidence="5 6">
    <name type="scientific">Fusarium phyllophilum</name>
    <dbReference type="NCBI Taxonomy" id="47803"/>
    <lineage>
        <taxon>Eukaryota</taxon>
        <taxon>Fungi</taxon>
        <taxon>Dikarya</taxon>
        <taxon>Ascomycota</taxon>
        <taxon>Pezizomycotina</taxon>
        <taxon>Sordariomycetes</taxon>
        <taxon>Hypocreomycetidae</taxon>
        <taxon>Hypocreales</taxon>
        <taxon>Nectriaceae</taxon>
        <taxon>Fusarium</taxon>
        <taxon>Fusarium fujikuroi species complex</taxon>
    </lineage>
</organism>
<protein>
    <submittedName>
        <fullName evidence="5">Uncharacterized protein</fullName>
    </submittedName>
</protein>
<sequence length="330" mass="35099">MSSEQLSAGSLFSLNGLVAIVTGGGSGIGLMFVKALLQNGAAKVYIAGRRKEKLDEVTSSLGDKAVGVQCDVTSKSDLQNMVSQIEKDTGYVNLLVCNSGIGGPQVKPLTPETTLEEWAKSNFDTDFGDYVNTFAINTASVWFTSMAFLPLLKKGNEKGNIEQTSQVIVTSSIAAFNKKAPGGWAYGQSKAGAVLAAKQLAVALPQWNIRANCIAPGLFPSEMSEPIVKMYTDESGQPGAVPTSMAPLRRMGDEKDMSGTFLYLASRAGGYCNGTVIVVDGGRLSEVTVRFSIIKQKIHRSAMSRLAIAEISHERSEGKGWQAGTRSAVR</sequence>
<evidence type="ECO:0000256" key="4">
    <source>
        <dbReference type="SAM" id="Phobius"/>
    </source>
</evidence>
<dbReference type="Pfam" id="PF00106">
    <property type="entry name" value="adh_short"/>
    <property type="match status" value="1"/>
</dbReference>
<name>A0A8H5J0Q7_9HYPO</name>
<dbReference type="EMBL" id="JAAOAQ010000482">
    <property type="protein sequence ID" value="KAF5545420.1"/>
    <property type="molecule type" value="Genomic_DNA"/>
</dbReference>
<dbReference type="InterPro" id="IPR036291">
    <property type="entry name" value="NAD(P)-bd_dom_sf"/>
</dbReference>
<proteinExistence type="inferred from homology"/>
<feature type="transmembrane region" description="Helical" evidence="4">
    <location>
        <begin position="12"/>
        <end position="33"/>
    </location>
</feature>
<reference evidence="5 6" key="1">
    <citation type="submission" date="2020-05" db="EMBL/GenBank/DDBJ databases">
        <title>Identification and distribution of gene clusters putatively required for synthesis of sphingolipid metabolism inhibitors in phylogenetically diverse species of the filamentous fungus Fusarium.</title>
        <authorList>
            <person name="Kim H.-S."/>
            <person name="Busman M."/>
            <person name="Brown D.W."/>
            <person name="Divon H."/>
            <person name="Uhlig S."/>
            <person name="Proctor R.H."/>
        </authorList>
    </citation>
    <scope>NUCLEOTIDE SEQUENCE [LARGE SCALE GENOMIC DNA]</scope>
    <source>
        <strain evidence="5 6">NRRL 13617</strain>
    </source>
</reference>
<dbReference type="InterPro" id="IPR052178">
    <property type="entry name" value="Sec_Metab_Biosynth_SDR"/>
</dbReference>
<keyword evidence="4" id="KW-0812">Transmembrane</keyword>
<dbReference type="InterPro" id="IPR002347">
    <property type="entry name" value="SDR_fam"/>
</dbReference>
<keyword evidence="6" id="KW-1185">Reference proteome</keyword>
<comment type="caution">
    <text evidence="5">The sequence shown here is derived from an EMBL/GenBank/DDBJ whole genome shotgun (WGS) entry which is preliminary data.</text>
</comment>
<evidence type="ECO:0000256" key="1">
    <source>
        <dbReference type="ARBA" id="ARBA00006484"/>
    </source>
</evidence>
<keyword evidence="4" id="KW-1133">Transmembrane helix</keyword>
<accession>A0A8H5J0Q7</accession>
<evidence type="ECO:0000256" key="3">
    <source>
        <dbReference type="ARBA" id="ARBA00023002"/>
    </source>
</evidence>
<dbReference type="SUPFAM" id="SSF51735">
    <property type="entry name" value="NAD(P)-binding Rossmann-fold domains"/>
    <property type="match status" value="1"/>
</dbReference>
<dbReference type="Gene3D" id="3.40.50.720">
    <property type="entry name" value="NAD(P)-binding Rossmann-like Domain"/>
    <property type="match status" value="1"/>
</dbReference>
<dbReference type="AlphaFoldDB" id="A0A8H5J0Q7"/>
<dbReference type="GO" id="GO:0016491">
    <property type="term" value="F:oxidoreductase activity"/>
    <property type="evidence" value="ECO:0007669"/>
    <property type="project" value="UniProtKB-KW"/>
</dbReference>
<dbReference type="CDD" id="cd05233">
    <property type="entry name" value="SDR_c"/>
    <property type="match status" value="1"/>
</dbReference>
<evidence type="ECO:0000313" key="5">
    <source>
        <dbReference type="EMBL" id="KAF5545420.1"/>
    </source>
</evidence>
<keyword evidence="4" id="KW-0472">Membrane</keyword>
<dbReference type="OrthoDB" id="2962696at2759"/>
<keyword evidence="2" id="KW-0521">NADP</keyword>
<dbReference type="Proteomes" id="UP000582016">
    <property type="component" value="Unassembled WGS sequence"/>
</dbReference>
<evidence type="ECO:0000256" key="2">
    <source>
        <dbReference type="ARBA" id="ARBA00022857"/>
    </source>
</evidence>
<dbReference type="PANTHER" id="PTHR43618:SF18">
    <property type="entry name" value="SHORT CHAIN DEHYDROGENASE_REDUCTASE FAMILY (AFU_ORTHOLOGUE AFUA_5G12480)"/>
    <property type="match status" value="1"/>
</dbReference>